<reference evidence="2" key="2">
    <citation type="submission" date="2020-11" db="EMBL/GenBank/DDBJ databases">
        <authorList>
            <person name="McCartney M.A."/>
            <person name="Auch B."/>
            <person name="Kono T."/>
            <person name="Mallez S."/>
            <person name="Becker A."/>
            <person name="Gohl D.M."/>
            <person name="Silverstein K.A.T."/>
            <person name="Koren S."/>
            <person name="Bechman K.B."/>
            <person name="Herman A."/>
            <person name="Abrahante J.E."/>
            <person name="Garbe J."/>
        </authorList>
    </citation>
    <scope>NUCLEOTIDE SEQUENCE</scope>
    <source>
        <strain evidence="2">Duluth1</strain>
        <tissue evidence="2">Whole animal</tissue>
    </source>
</reference>
<accession>A0A9D4CN41</accession>
<sequence length="216" mass="24692">MEAEKKALEEKKRKKKEQGFFGRFMPAAVPTQELKDLISKITETKKKERVSNSETVTLLKDLNDSMKTMIKIQIETKNNVPLTNDQMDNALKKVTIRAQEVSKPSKPSPTKGILKDPLKPTQRLSLSISKKEPEVLTEDGSTKPKRNDLVNPKWADIPELRHGKKMPMWANKELRSRCTWTDVRLFLPTDPDDSVCRHDNAPLGNLLTSRIRYKTG</sequence>
<proteinExistence type="predicted"/>
<evidence type="ECO:0000313" key="3">
    <source>
        <dbReference type="Proteomes" id="UP000828390"/>
    </source>
</evidence>
<name>A0A9D4CN41_DREPO</name>
<evidence type="ECO:0000256" key="1">
    <source>
        <dbReference type="SAM" id="MobiDB-lite"/>
    </source>
</evidence>
<feature type="compositionally biased region" description="Basic and acidic residues" evidence="1">
    <location>
        <begin position="129"/>
        <end position="148"/>
    </location>
</feature>
<dbReference type="Proteomes" id="UP000828390">
    <property type="component" value="Unassembled WGS sequence"/>
</dbReference>
<feature type="region of interest" description="Disordered" evidence="1">
    <location>
        <begin position="1"/>
        <end position="24"/>
    </location>
</feature>
<evidence type="ECO:0000313" key="2">
    <source>
        <dbReference type="EMBL" id="KAH3727388.1"/>
    </source>
</evidence>
<feature type="compositionally biased region" description="Basic and acidic residues" evidence="1">
    <location>
        <begin position="1"/>
        <end position="11"/>
    </location>
</feature>
<reference evidence="2" key="1">
    <citation type="journal article" date="2019" name="bioRxiv">
        <title>The Genome of the Zebra Mussel, Dreissena polymorpha: A Resource for Invasive Species Research.</title>
        <authorList>
            <person name="McCartney M.A."/>
            <person name="Auch B."/>
            <person name="Kono T."/>
            <person name="Mallez S."/>
            <person name="Zhang Y."/>
            <person name="Obille A."/>
            <person name="Becker A."/>
            <person name="Abrahante J.E."/>
            <person name="Garbe J."/>
            <person name="Badalamenti J.P."/>
            <person name="Herman A."/>
            <person name="Mangelson H."/>
            <person name="Liachko I."/>
            <person name="Sullivan S."/>
            <person name="Sone E.D."/>
            <person name="Koren S."/>
            <person name="Silverstein K.A.T."/>
            <person name="Beckman K.B."/>
            <person name="Gohl D.M."/>
        </authorList>
    </citation>
    <scope>NUCLEOTIDE SEQUENCE</scope>
    <source>
        <strain evidence="2">Duluth1</strain>
        <tissue evidence="2">Whole animal</tissue>
    </source>
</reference>
<feature type="region of interest" description="Disordered" evidence="1">
    <location>
        <begin position="98"/>
        <end position="150"/>
    </location>
</feature>
<dbReference type="EMBL" id="JAIWYP010000012">
    <property type="protein sequence ID" value="KAH3727388.1"/>
    <property type="molecule type" value="Genomic_DNA"/>
</dbReference>
<comment type="caution">
    <text evidence="2">The sequence shown here is derived from an EMBL/GenBank/DDBJ whole genome shotgun (WGS) entry which is preliminary data.</text>
</comment>
<organism evidence="2 3">
    <name type="scientific">Dreissena polymorpha</name>
    <name type="common">Zebra mussel</name>
    <name type="synonym">Mytilus polymorpha</name>
    <dbReference type="NCBI Taxonomy" id="45954"/>
    <lineage>
        <taxon>Eukaryota</taxon>
        <taxon>Metazoa</taxon>
        <taxon>Spiralia</taxon>
        <taxon>Lophotrochozoa</taxon>
        <taxon>Mollusca</taxon>
        <taxon>Bivalvia</taxon>
        <taxon>Autobranchia</taxon>
        <taxon>Heteroconchia</taxon>
        <taxon>Euheterodonta</taxon>
        <taxon>Imparidentia</taxon>
        <taxon>Neoheterodontei</taxon>
        <taxon>Myida</taxon>
        <taxon>Dreissenoidea</taxon>
        <taxon>Dreissenidae</taxon>
        <taxon>Dreissena</taxon>
    </lineage>
</organism>
<protein>
    <submittedName>
        <fullName evidence="2">Uncharacterized protein</fullName>
    </submittedName>
</protein>
<keyword evidence="3" id="KW-1185">Reference proteome</keyword>
<gene>
    <name evidence="2" type="ORF">DPMN_053322</name>
</gene>
<dbReference type="AlphaFoldDB" id="A0A9D4CN41"/>